<proteinExistence type="inferred from homology"/>
<evidence type="ECO:0000256" key="2">
    <source>
        <dbReference type="HAMAP-Rule" id="MF_00048"/>
    </source>
</evidence>
<dbReference type="NCBIfam" id="NF009150">
    <property type="entry name" value="PRK12497.1-3"/>
    <property type="match status" value="1"/>
</dbReference>
<name>A0ABW9H2A7_9FIRM</name>
<dbReference type="Pfam" id="PF02021">
    <property type="entry name" value="UPF0102"/>
    <property type="match status" value="1"/>
</dbReference>
<sequence length="123" mass="14197">MPGLKRHKSRQDFGQAAEEAAVRLLKKKGHKIISRNYAIRDGEIDIISRREDTLVFTEVRARKYGAMVRPEETVDSRKQAKIRHTAQAWLLAHPCDDICRFDVVACYEEADGALRLEHYENAF</sequence>
<dbReference type="PANTHER" id="PTHR34039">
    <property type="entry name" value="UPF0102 PROTEIN YRAN"/>
    <property type="match status" value="1"/>
</dbReference>
<accession>A0ABW9H2A7</accession>
<comment type="similarity">
    <text evidence="1 2">Belongs to the UPF0102 family.</text>
</comment>
<evidence type="ECO:0000256" key="1">
    <source>
        <dbReference type="ARBA" id="ARBA00006738"/>
    </source>
</evidence>
<dbReference type="Proteomes" id="UP001631949">
    <property type="component" value="Unassembled WGS sequence"/>
</dbReference>
<dbReference type="EMBL" id="JBJUVG010000015">
    <property type="protein sequence ID" value="MFM9414378.1"/>
    <property type="molecule type" value="Genomic_DNA"/>
</dbReference>
<gene>
    <name evidence="3" type="ORF">ACKQTC_08360</name>
</gene>
<dbReference type="PANTHER" id="PTHR34039:SF1">
    <property type="entry name" value="UPF0102 PROTEIN YRAN"/>
    <property type="match status" value="1"/>
</dbReference>
<dbReference type="InterPro" id="IPR011335">
    <property type="entry name" value="Restrct_endonuc-II-like"/>
</dbReference>
<dbReference type="Gene3D" id="3.40.1350.10">
    <property type="match status" value="1"/>
</dbReference>
<dbReference type="NCBIfam" id="NF009154">
    <property type="entry name" value="PRK12497.3-3"/>
    <property type="match status" value="1"/>
</dbReference>
<dbReference type="NCBIfam" id="TIGR00252">
    <property type="entry name" value="YraN family protein"/>
    <property type="match status" value="1"/>
</dbReference>
<dbReference type="InterPro" id="IPR003509">
    <property type="entry name" value="UPF0102_YraN-like"/>
</dbReference>
<keyword evidence="4" id="KW-1185">Reference proteome</keyword>
<evidence type="ECO:0000313" key="3">
    <source>
        <dbReference type="EMBL" id="MFM9414378.1"/>
    </source>
</evidence>
<organism evidence="3 4">
    <name type="scientific">Peptococcus simiae</name>
    <dbReference type="NCBI Taxonomy" id="1643805"/>
    <lineage>
        <taxon>Bacteria</taxon>
        <taxon>Bacillati</taxon>
        <taxon>Bacillota</taxon>
        <taxon>Clostridia</taxon>
        <taxon>Eubacteriales</taxon>
        <taxon>Peptococcaceae</taxon>
        <taxon>Peptococcus</taxon>
    </lineage>
</organism>
<dbReference type="InterPro" id="IPR011856">
    <property type="entry name" value="tRNA_endonuc-like_dom_sf"/>
</dbReference>
<dbReference type="SUPFAM" id="SSF52980">
    <property type="entry name" value="Restriction endonuclease-like"/>
    <property type="match status" value="1"/>
</dbReference>
<dbReference type="HAMAP" id="MF_00048">
    <property type="entry name" value="UPF0102"/>
    <property type="match status" value="1"/>
</dbReference>
<comment type="caution">
    <text evidence="3">The sequence shown here is derived from an EMBL/GenBank/DDBJ whole genome shotgun (WGS) entry which is preliminary data.</text>
</comment>
<protein>
    <recommendedName>
        <fullName evidence="2">UPF0102 protein ACKQTC_08360</fullName>
    </recommendedName>
</protein>
<evidence type="ECO:0000313" key="4">
    <source>
        <dbReference type="Proteomes" id="UP001631949"/>
    </source>
</evidence>
<reference evidence="3 4" key="1">
    <citation type="journal article" date="2016" name="Int. J. Syst. Evol. Microbiol.">
        <title>Peptococcus simiae sp. nov., isolated from rhesus macaque faeces and emended description of the genus Peptococcus.</title>
        <authorList>
            <person name="Shkoporov A.N."/>
            <person name="Efimov B.A."/>
            <person name="Kondova I."/>
            <person name="Ouwerling B."/>
            <person name="Chaplin A.V."/>
            <person name="Shcherbakova V.A."/>
            <person name="Langermans J.A.M."/>
        </authorList>
    </citation>
    <scope>NUCLEOTIDE SEQUENCE [LARGE SCALE GENOMIC DNA]</scope>
    <source>
        <strain evidence="3 4">M108</strain>
    </source>
</reference>
<dbReference type="RefSeq" id="WP_408977993.1">
    <property type="nucleotide sequence ID" value="NZ_JBJUVG010000015.1"/>
</dbReference>